<feature type="region of interest" description="Disordered" evidence="1">
    <location>
        <begin position="1"/>
        <end position="52"/>
    </location>
</feature>
<feature type="compositionally biased region" description="Low complexity" evidence="1">
    <location>
        <begin position="19"/>
        <end position="30"/>
    </location>
</feature>
<feature type="transmembrane region" description="Helical" evidence="2">
    <location>
        <begin position="64"/>
        <end position="85"/>
    </location>
</feature>
<evidence type="ECO:0000313" key="4">
    <source>
        <dbReference type="Proteomes" id="UP000664398"/>
    </source>
</evidence>
<proteinExistence type="predicted"/>
<keyword evidence="4" id="KW-1185">Reference proteome</keyword>
<dbReference type="RefSeq" id="WP_208045768.1">
    <property type="nucleotide sequence ID" value="NZ_JAGDYL010000011.1"/>
</dbReference>
<evidence type="ECO:0000256" key="1">
    <source>
        <dbReference type="SAM" id="MobiDB-lite"/>
    </source>
</evidence>
<sequence>MHTPDSAAEPPQPEPAPVVPGAGSVPAADATPEAPQAHDAAPEPVVEETTREVTLQRSVRYGRVLTVGAVLGAAVATLLSLVFPIEEGAEYTMGQVVGFMALIGGAIGLGVGGLLALLLGLAARRRRGSGVAIQTDVR</sequence>
<organism evidence="3 4">
    <name type="scientific">Leucobacter ruminantium</name>
    <dbReference type="NCBI Taxonomy" id="1289170"/>
    <lineage>
        <taxon>Bacteria</taxon>
        <taxon>Bacillati</taxon>
        <taxon>Actinomycetota</taxon>
        <taxon>Actinomycetes</taxon>
        <taxon>Micrococcales</taxon>
        <taxon>Microbacteriaceae</taxon>
        <taxon>Leucobacter</taxon>
    </lineage>
</organism>
<reference evidence="3" key="1">
    <citation type="submission" date="2021-03" db="EMBL/GenBank/DDBJ databases">
        <title>Leucobacter chromiisoli sp. nov., isolated from chromium-containing soil of chemical plant.</title>
        <authorList>
            <person name="Xu Z."/>
        </authorList>
    </citation>
    <scope>NUCLEOTIDE SEQUENCE</scope>
    <source>
        <strain evidence="3">A2</strain>
    </source>
</reference>
<keyword evidence="2" id="KW-0812">Transmembrane</keyword>
<gene>
    <name evidence="3" type="ORF">J4H91_08160</name>
</gene>
<keyword evidence="2" id="KW-0472">Membrane</keyword>
<protein>
    <submittedName>
        <fullName evidence="3">Uncharacterized protein</fullName>
    </submittedName>
</protein>
<dbReference type="Proteomes" id="UP000664398">
    <property type="component" value="Unassembled WGS sequence"/>
</dbReference>
<evidence type="ECO:0000313" key="3">
    <source>
        <dbReference type="EMBL" id="MBO1805290.1"/>
    </source>
</evidence>
<keyword evidence="2" id="KW-1133">Transmembrane helix</keyword>
<accession>A0A939M1F1</accession>
<feature type="transmembrane region" description="Helical" evidence="2">
    <location>
        <begin position="97"/>
        <end position="119"/>
    </location>
</feature>
<evidence type="ECO:0000256" key="2">
    <source>
        <dbReference type="SAM" id="Phobius"/>
    </source>
</evidence>
<name>A0A939M1F1_9MICO</name>
<comment type="caution">
    <text evidence="3">The sequence shown here is derived from an EMBL/GenBank/DDBJ whole genome shotgun (WGS) entry which is preliminary data.</text>
</comment>
<dbReference type="AlphaFoldDB" id="A0A939M1F1"/>
<dbReference type="EMBL" id="JAGDYL010000011">
    <property type="protein sequence ID" value="MBO1805290.1"/>
    <property type="molecule type" value="Genomic_DNA"/>
</dbReference>